<gene>
    <name evidence="3" type="ORF">U0070_014298</name>
</gene>
<proteinExistence type="inferred from homology"/>
<feature type="region of interest" description="Disordered" evidence="2">
    <location>
        <begin position="142"/>
        <end position="164"/>
    </location>
</feature>
<protein>
    <submittedName>
        <fullName evidence="3">Uncharacterized protein</fullName>
    </submittedName>
</protein>
<evidence type="ECO:0000256" key="2">
    <source>
        <dbReference type="SAM" id="MobiDB-lite"/>
    </source>
</evidence>
<dbReference type="Proteomes" id="UP001488838">
    <property type="component" value="Unassembled WGS sequence"/>
</dbReference>
<name>A0AAW0HLG3_MYOGA</name>
<dbReference type="InterPro" id="IPR031259">
    <property type="entry name" value="ILBP"/>
</dbReference>
<organism evidence="3 4">
    <name type="scientific">Myodes glareolus</name>
    <name type="common">Bank vole</name>
    <name type="synonym">Clethrionomys glareolus</name>
    <dbReference type="NCBI Taxonomy" id="447135"/>
    <lineage>
        <taxon>Eukaryota</taxon>
        <taxon>Metazoa</taxon>
        <taxon>Chordata</taxon>
        <taxon>Craniata</taxon>
        <taxon>Vertebrata</taxon>
        <taxon>Euteleostomi</taxon>
        <taxon>Mammalia</taxon>
        <taxon>Eutheria</taxon>
        <taxon>Euarchontoglires</taxon>
        <taxon>Glires</taxon>
        <taxon>Rodentia</taxon>
        <taxon>Myomorpha</taxon>
        <taxon>Muroidea</taxon>
        <taxon>Cricetidae</taxon>
        <taxon>Arvicolinae</taxon>
        <taxon>Myodes</taxon>
    </lineage>
</organism>
<evidence type="ECO:0000313" key="4">
    <source>
        <dbReference type="Proteomes" id="UP001488838"/>
    </source>
</evidence>
<accession>A0AAW0HLG3</accession>
<reference evidence="3 4" key="1">
    <citation type="journal article" date="2023" name="bioRxiv">
        <title>Conserved and derived expression patterns and positive selection on dental genes reveal complex evolutionary context of ever-growing rodent molars.</title>
        <authorList>
            <person name="Calamari Z.T."/>
            <person name="Song A."/>
            <person name="Cohen E."/>
            <person name="Akter M."/>
            <person name="Roy R.D."/>
            <person name="Hallikas O."/>
            <person name="Christensen M.M."/>
            <person name="Li P."/>
            <person name="Marangoni P."/>
            <person name="Jernvall J."/>
            <person name="Klein O.D."/>
        </authorList>
    </citation>
    <scope>NUCLEOTIDE SEQUENCE [LARGE SCALE GENOMIC DNA]</scope>
    <source>
        <strain evidence="3">V071</strain>
    </source>
</reference>
<feature type="non-terminal residue" evidence="3">
    <location>
        <position position="196"/>
    </location>
</feature>
<comment type="similarity">
    <text evidence="1">Belongs to the calycin superfamily. Fatty-acid binding protein (FABP) family.</text>
</comment>
<dbReference type="Gene3D" id="2.40.128.20">
    <property type="match status" value="1"/>
</dbReference>
<dbReference type="AlphaFoldDB" id="A0AAW0HLG3"/>
<dbReference type="InterPro" id="IPR012674">
    <property type="entry name" value="Calycin"/>
</dbReference>
<dbReference type="GO" id="GO:0008289">
    <property type="term" value="F:lipid binding"/>
    <property type="evidence" value="ECO:0007669"/>
    <property type="project" value="InterPro"/>
</dbReference>
<dbReference type="SUPFAM" id="SSF50814">
    <property type="entry name" value="Lipocalins"/>
    <property type="match status" value="1"/>
</dbReference>
<dbReference type="EMBL" id="JBBHLL010000410">
    <property type="protein sequence ID" value="KAK7803614.1"/>
    <property type="molecule type" value="Genomic_DNA"/>
</dbReference>
<dbReference type="PANTHER" id="PTHR11955">
    <property type="entry name" value="FATTY ACID BINDING PROTEIN"/>
    <property type="match status" value="1"/>
</dbReference>
<keyword evidence="4" id="KW-1185">Reference proteome</keyword>
<evidence type="ECO:0000256" key="1">
    <source>
        <dbReference type="ARBA" id="ARBA00008390"/>
    </source>
</evidence>
<evidence type="ECO:0000313" key="3">
    <source>
        <dbReference type="EMBL" id="KAK7803614.1"/>
    </source>
</evidence>
<sequence>MRYYNTTQFEFWVFSEKATEAKCFSWPPCVRSSGAIRGHVLNEGSPGDGLWILLRLQLPSNSPAPGSQNCEAWEPSRPESQASGHLAQTSLLFFFPPGSLHLGAIGVGRASRKLSCLVKPTVTISSEGDVITIKTKSILKNSETPSGWGRSLRKSHPGDAKPSTVTLDNDSLVHVQDWDGKEATVCRWLVDGKMVV</sequence>
<comment type="caution">
    <text evidence="3">The sequence shown here is derived from an EMBL/GenBank/DDBJ whole genome shotgun (WGS) entry which is preliminary data.</text>
</comment>